<keyword evidence="3" id="KW-1185">Reference proteome</keyword>
<dbReference type="RefSeq" id="WP_165391280.1">
    <property type="nucleotide sequence ID" value="NZ_SHKX01000003.1"/>
</dbReference>
<evidence type="ECO:0000313" key="3">
    <source>
        <dbReference type="Proteomes" id="UP000292423"/>
    </source>
</evidence>
<feature type="coiled-coil region" evidence="1">
    <location>
        <begin position="293"/>
        <end position="345"/>
    </location>
</feature>
<keyword evidence="1" id="KW-0175">Coiled coil</keyword>
<comment type="caution">
    <text evidence="2">The sequence shown here is derived from an EMBL/GenBank/DDBJ whole genome shotgun (WGS) entry which is preliminary data.</text>
</comment>
<accession>A0A4Q7ZD79</accession>
<gene>
    <name evidence="2" type="ORF">EV700_0115</name>
</gene>
<evidence type="ECO:0000256" key="1">
    <source>
        <dbReference type="SAM" id="Coils"/>
    </source>
</evidence>
<dbReference type="EMBL" id="SHKX01000003">
    <property type="protein sequence ID" value="RZU48141.1"/>
    <property type="molecule type" value="Genomic_DNA"/>
</dbReference>
<evidence type="ECO:0000313" key="2">
    <source>
        <dbReference type="EMBL" id="RZU48141.1"/>
    </source>
</evidence>
<dbReference type="Proteomes" id="UP000292423">
    <property type="component" value="Unassembled WGS sequence"/>
</dbReference>
<sequence length="404" mass="44849">MALNSGSVTAEELSFADALQQARLHAPQIVQQQANLFGATAAQRAADALPDPKAFVGVDNLPINGADRFNLTRDFMTMQKIGVMQDIPNRAKRMARAEAAQARIDEAAADLRLTESVVTRETAVAWLNRYFLGRQLSLFVDLEQENRLWAGVVQSQLTAGKGLMADALLPQQEVISLANRRDDLERDIRKADAVLERWLGRFGKFAPVGEPPAFTLNPDTLRQHVEHHPDLNRFTPLANLAQAELHEAQAAKKPDWGVELAYQQRGPGYSNMVSVQVSADLPLFTHSRQDPLIAAKQQALAEVDAEREAMLREHVAALEADLADYKALTRQRDRLQQEAAPLAQRKADLLLAAYQAGRAELGLVLTARRESQALRFQIIELTAQQQQLAARLHYLYTPDPEIAP</sequence>
<reference evidence="2 3" key="1">
    <citation type="submission" date="2019-02" db="EMBL/GenBank/DDBJ databases">
        <title>Genomic Encyclopedia of Type Strains, Phase IV (KMG-IV): sequencing the most valuable type-strain genomes for metagenomic binning, comparative biology and taxonomic classification.</title>
        <authorList>
            <person name="Goeker M."/>
        </authorList>
    </citation>
    <scope>NUCLEOTIDE SEQUENCE [LARGE SCALE GENOMIC DNA]</scope>
    <source>
        <strain evidence="2 3">DSM 105135</strain>
    </source>
</reference>
<proteinExistence type="predicted"/>
<organism evidence="2 3">
    <name type="scientific">Fluviicoccus keumensis</name>
    <dbReference type="NCBI Taxonomy" id="1435465"/>
    <lineage>
        <taxon>Bacteria</taxon>
        <taxon>Pseudomonadati</taxon>
        <taxon>Pseudomonadota</taxon>
        <taxon>Gammaproteobacteria</taxon>
        <taxon>Moraxellales</taxon>
        <taxon>Moraxellaceae</taxon>
        <taxon>Fluviicoccus</taxon>
    </lineage>
</organism>
<name>A0A4Q7ZD79_9GAMM</name>
<dbReference type="AlphaFoldDB" id="A0A4Q7ZD79"/>
<protein>
    <submittedName>
        <fullName evidence="2">Outer membrane protein TolC</fullName>
    </submittedName>
</protein>
<dbReference type="Gene3D" id="1.20.1600.10">
    <property type="entry name" value="Outer membrane efflux proteins (OEP)"/>
    <property type="match status" value="1"/>
</dbReference>
<dbReference type="SUPFAM" id="SSF56954">
    <property type="entry name" value="Outer membrane efflux proteins (OEP)"/>
    <property type="match status" value="1"/>
</dbReference>
<dbReference type="GO" id="GO:0015562">
    <property type="term" value="F:efflux transmembrane transporter activity"/>
    <property type="evidence" value="ECO:0007669"/>
    <property type="project" value="InterPro"/>
</dbReference>